<protein>
    <recommendedName>
        <fullName evidence="1">UBL3-like ubiquitin domain-containing protein</fullName>
    </recommendedName>
</protein>
<dbReference type="Pfam" id="PF13881">
    <property type="entry name" value="Rad60-SLD_2"/>
    <property type="match status" value="1"/>
</dbReference>
<dbReference type="PANTHER" id="PTHR13169:SF0">
    <property type="entry name" value="UBIQUITIN-LIKE PROTEIN 3"/>
    <property type="match status" value="1"/>
</dbReference>
<evidence type="ECO:0000313" key="2">
    <source>
        <dbReference type="EMBL" id="JAQ18747.1"/>
    </source>
</evidence>
<dbReference type="Gene3D" id="3.10.20.90">
    <property type="entry name" value="Phosphatidylinositol 3-kinase Catalytic Subunit, Chain A, domain 1"/>
    <property type="match status" value="1"/>
</dbReference>
<feature type="domain" description="UBL3-like ubiquitin" evidence="1">
    <location>
        <begin position="2"/>
        <end position="101"/>
    </location>
</feature>
<dbReference type="SUPFAM" id="SSF54236">
    <property type="entry name" value="Ubiquitin-like"/>
    <property type="match status" value="1"/>
</dbReference>
<evidence type="ECO:0000259" key="1">
    <source>
        <dbReference type="Pfam" id="PF13881"/>
    </source>
</evidence>
<proteinExistence type="predicted"/>
<dbReference type="InterPro" id="IPR040015">
    <property type="entry name" value="UBL3-like"/>
</dbReference>
<dbReference type="InterPro" id="IPR039540">
    <property type="entry name" value="UBL3-like_ubiquitin_dom"/>
</dbReference>
<gene>
    <name evidence="2" type="ORF">c5313_g1_i1</name>
</gene>
<dbReference type="EMBL" id="GDQY01000058">
    <property type="protein sequence ID" value="JAQ18747.1"/>
    <property type="molecule type" value="Transcribed_RNA"/>
</dbReference>
<reference evidence="2" key="1">
    <citation type="journal article" date="2015" name="PLoS Negl. Trop. Dis.">
        <title>Schistosoma mansoni Egg, Adult Male and Female Comparative Gene Expression Analysis and Identification of Novel Genes by RNA-Seq.</title>
        <authorList>
            <person name="Anderson L."/>
            <person name="Amaral M.S."/>
            <person name="Beckedorff F."/>
            <person name="Silva L.F."/>
            <person name="Dazzani B."/>
            <person name="Oliveira K.C."/>
            <person name="Almeida G.T."/>
            <person name="Gomes M.R."/>
            <person name="Pires D.S."/>
            <person name="Setubal J.C."/>
            <person name="DeMarco R."/>
            <person name="Verjovski-Almeida S."/>
        </authorList>
    </citation>
    <scope>NUCLEOTIDE SEQUENCE</scope>
    <source>
        <strain evidence="2">BH</strain>
    </source>
</reference>
<dbReference type="InterPro" id="IPR029071">
    <property type="entry name" value="Ubiquitin-like_domsf"/>
</dbReference>
<dbReference type="PANTHER" id="PTHR13169">
    <property type="entry name" value="UBIQUITIN-LIKE PROTEIN 3 HCG-1 PROTEIN"/>
    <property type="match status" value="1"/>
</dbReference>
<accession>A0A146MIH7</accession>
<name>A0A146MIH7_SCHMA</name>
<organism evidence="2">
    <name type="scientific">Schistosoma mansoni</name>
    <name type="common">Blood fluke</name>
    <dbReference type="NCBI Taxonomy" id="6183"/>
    <lineage>
        <taxon>Eukaryota</taxon>
        <taxon>Metazoa</taxon>
        <taxon>Spiralia</taxon>
        <taxon>Lophotrochozoa</taxon>
        <taxon>Platyhelminthes</taxon>
        <taxon>Trematoda</taxon>
        <taxon>Digenea</taxon>
        <taxon>Strigeidida</taxon>
        <taxon>Schistosomatoidea</taxon>
        <taxon>Schistosomatidae</taxon>
        <taxon>Schistosoma</taxon>
    </lineage>
</organism>
<sequence length="109" mass="12481">MAVHLKLLMPDGSFFEHKYDQDTTVEQITSSLFNDWPDCLGKRPDSNHLKLIFQGRFLLGALKLSELKLPSEPITMHLIQHKTMSVAGINGQQKRFKRRCCPLNCLCLP</sequence>
<dbReference type="AlphaFoldDB" id="A0A146MIH7"/>